<dbReference type="Gene3D" id="2.60.40.10">
    <property type="entry name" value="Immunoglobulins"/>
    <property type="match status" value="1"/>
</dbReference>
<dbReference type="Proteomes" id="UP000694401">
    <property type="component" value="Unassembled WGS sequence"/>
</dbReference>
<sequence>MIHSHPHTGRGCWELLLHGGELGWEGRSPALPLHPHPAHLHPPAHRHHPEPGREAGAGVCRSGQPPGPHARVLPNATLFLPSVTPRDAGSYSCLARNALGSAVAYRKVFIFFLPNLPLLARRDGTAWVSPQEGAGSMVTSFLPHSQGR</sequence>
<organism evidence="1 2">
    <name type="scientific">Zosterops lateralis melanops</name>
    <dbReference type="NCBI Taxonomy" id="1220523"/>
    <lineage>
        <taxon>Eukaryota</taxon>
        <taxon>Metazoa</taxon>
        <taxon>Chordata</taxon>
        <taxon>Craniata</taxon>
        <taxon>Vertebrata</taxon>
        <taxon>Euteleostomi</taxon>
        <taxon>Archelosauria</taxon>
        <taxon>Archosauria</taxon>
        <taxon>Dinosauria</taxon>
        <taxon>Saurischia</taxon>
        <taxon>Theropoda</taxon>
        <taxon>Coelurosauria</taxon>
        <taxon>Aves</taxon>
        <taxon>Neognathae</taxon>
        <taxon>Neoaves</taxon>
        <taxon>Telluraves</taxon>
        <taxon>Australaves</taxon>
        <taxon>Passeriformes</taxon>
        <taxon>Sylvioidea</taxon>
        <taxon>Zosteropidae</taxon>
        <taxon>Zosterops</taxon>
    </lineage>
</organism>
<dbReference type="SUPFAM" id="SSF48726">
    <property type="entry name" value="Immunoglobulin"/>
    <property type="match status" value="1"/>
</dbReference>
<evidence type="ECO:0000313" key="2">
    <source>
        <dbReference type="Proteomes" id="UP000694401"/>
    </source>
</evidence>
<dbReference type="Ensembl" id="ENSZLMT00000020932.1">
    <property type="protein sequence ID" value="ENSZLMP00000020383.1"/>
    <property type="gene ID" value="ENSZLMG00000014042.1"/>
</dbReference>
<reference evidence="1" key="1">
    <citation type="submission" date="2025-08" db="UniProtKB">
        <authorList>
            <consortium name="Ensembl"/>
        </authorList>
    </citation>
    <scope>IDENTIFICATION</scope>
</reference>
<evidence type="ECO:0008006" key="3">
    <source>
        <dbReference type="Google" id="ProtNLM"/>
    </source>
</evidence>
<dbReference type="InterPro" id="IPR013783">
    <property type="entry name" value="Ig-like_fold"/>
</dbReference>
<evidence type="ECO:0000313" key="1">
    <source>
        <dbReference type="Ensembl" id="ENSZLMP00000020383.1"/>
    </source>
</evidence>
<proteinExistence type="predicted"/>
<accession>A0A8D2Q0D9</accession>
<keyword evidence="2" id="KW-1185">Reference proteome</keyword>
<reference evidence="1" key="2">
    <citation type="submission" date="2025-09" db="UniProtKB">
        <authorList>
            <consortium name="Ensembl"/>
        </authorList>
    </citation>
    <scope>IDENTIFICATION</scope>
</reference>
<dbReference type="InterPro" id="IPR036179">
    <property type="entry name" value="Ig-like_dom_sf"/>
</dbReference>
<name>A0A8D2Q0D9_ZOSLA</name>
<protein>
    <recommendedName>
        <fullName evidence="3">Ig-like domain-containing protein</fullName>
    </recommendedName>
</protein>
<dbReference type="AlphaFoldDB" id="A0A8D2Q0D9"/>